<evidence type="ECO:0000313" key="4">
    <source>
        <dbReference type="Proteomes" id="UP000054516"/>
    </source>
</evidence>
<keyword evidence="2" id="KW-0472">Membrane</keyword>
<dbReference type="OrthoDB" id="5423884at2759"/>
<organism evidence="3">
    <name type="scientific">Rosellinia necatrix</name>
    <name type="common">White root-rot fungus</name>
    <dbReference type="NCBI Taxonomy" id="77044"/>
    <lineage>
        <taxon>Eukaryota</taxon>
        <taxon>Fungi</taxon>
        <taxon>Dikarya</taxon>
        <taxon>Ascomycota</taxon>
        <taxon>Pezizomycotina</taxon>
        <taxon>Sordariomycetes</taxon>
        <taxon>Xylariomycetidae</taxon>
        <taxon>Xylariales</taxon>
        <taxon>Xylariaceae</taxon>
        <taxon>Rosellinia</taxon>
    </lineage>
</organism>
<feature type="compositionally biased region" description="Basic and acidic residues" evidence="1">
    <location>
        <begin position="214"/>
        <end position="244"/>
    </location>
</feature>
<keyword evidence="2" id="KW-1133">Transmembrane helix</keyword>
<feature type="compositionally biased region" description="Basic residues" evidence="1">
    <location>
        <begin position="124"/>
        <end position="135"/>
    </location>
</feature>
<reference evidence="3" key="1">
    <citation type="submission" date="2016-03" db="EMBL/GenBank/DDBJ databases">
        <title>Draft genome sequence of Rosellinia necatrix.</title>
        <authorList>
            <person name="Kanematsu S."/>
        </authorList>
    </citation>
    <scope>NUCLEOTIDE SEQUENCE [LARGE SCALE GENOMIC DNA]</scope>
    <source>
        <strain evidence="3">W97</strain>
    </source>
</reference>
<proteinExistence type="predicted"/>
<evidence type="ECO:0000256" key="2">
    <source>
        <dbReference type="SAM" id="Phobius"/>
    </source>
</evidence>
<dbReference type="OMA" id="YRREPLM"/>
<evidence type="ECO:0000256" key="1">
    <source>
        <dbReference type="SAM" id="MobiDB-lite"/>
    </source>
</evidence>
<feature type="region of interest" description="Disordered" evidence="1">
    <location>
        <begin position="97"/>
        <end position="251"/>
    </location>
</feature>
<evidence type="ECO:0000313" key="3">
    <source>
        <dbReference type="EMBL" id="GAP82471.1"/>
    </source>
</evidence>
<protein>
    <submittedName>
        <fullName evidence="3">Uncharacterized protein</fullName>
    </submittedName>
</protein>
<name>A0A1S7UHX9_ROSNE</name>
<sequence length="251" mass="27637">MPALSLILNAAQPLHPRRLASPRLPRYRIPTLGSGSVGALEPRAYDDATTVPEGYGHTPFGPGPGTVAGIVLGSVAGFLLVLALVYWFVSLGQGPRREEGSIVGGGGGTESVVSWRTRPSGPPRKPHRRSRHSARREKVEVRRTRPPPPTRVVLEREDEIVVEEYRSRSRSRPRAARNASPSPPRPAGSVLSAGDDVIIVEEDHHSPPPPRRRRDSERSHNTGLTDDRRGTYRREDIYARDASRRRSSSRA</sequence>
<keyword evidence="4" id="KW-1185">Reference proteome</keyword>
<dbReference type="EMBL" id="DF977446">
    <property type="protein sequence ID" value="GAP82471.1"/>
    <property type="molecule type" value="Genomic_DNA"/>
</dbReference>
<dbReference type="Proteomes" id="UP000054516">
    <property type="component" value="Unassembled WGS sequence"/>
</dbReference>
<dbReference type="AlphaFoldDB" id="A0A1S7UHX9"/>
<feature type="transmembrane region" description="Helical" evidence="2">
    <location>
        <begin position="67"/>
        <end position="89"/>
    </location>
</feature>
<gene>
    <name evidence="3" type="ORF">SAMD00023353_0100210</name>
</gene>
<accession>A0A1S7UHX9</accession>
<keyword evidence="2" id="KW-0812">Transmembrane</keyword>